<dbReference type="InterPro" id="IPR002591">
    <property type="entry name" value="Phosphodiest/P_Trfase"/>
</dbReference>
<keyword evidence="7" id="KW-1185">Reference proteome</keyword>
<keyword evidence="2 4" id="KW-0479">Metal-binding</keyword>
<dbReference type="Proteomes" id="UP001218231">
    <property type="component" value="Chromosome"/>
</dbReference>
<evidence type="ECO:0000313" key="7">
    <source>
        <dbReference type="Proteomes" id="UP001218231"/>
    </source>
</evidence>
<dbReference type="PANTHER" id="PTHR10151:SF120">
    <property type="entry name" value="BIS(5'-ADENOSYL)-TRIPHOSPHATASE"/>
    <property type="match status" value="1"/>
</dbReference>
<evidence type="ECO:0000256" key="2">
    <source>
        <dbReference type="ARBA" id="ARBA00022723"/>
    </source>
</evidence>
<dbReference type="EC" id="3.1.3.1" evidence="4"/>
<dbReference type="Gene3D" id="3.30.1360.150">
    <property type="match status" value="1"/>
</dbReference>
<gene>
    <name evidence="6" type="ORF">PQ457_13180</name>
</gene>
<dbReference type="PANTHER" id="PTHR10151">
    <property type="entry name" value="ECTONUCLEOTIDE PYROPHOSPHATASE/PHOSPHODIESTERASE"/>
    <property type="match status" value="1"/>
</dbReference>
<dbReference type="CDD" id="cd16016">
    <property type="entry name" value="AP-SPAP"/>
    <property type="match status" value="1"/>
</dbReference>
<evidence type="ECO:0000256" key="3">
    <source>
        <dbReference type="ARBA" id="ARBA00022729"/>
    </source>
</evidence>
<feature type="signal peptide" evidence="5">
    <location>
        <begin position="1"/>
        <end position="27"/>
    </location>
</feature>
<feature type="chain" id="PRO_5045583767" description="Alkaline phosphatase" evidence="5">
    <location>
        <begin position="28"/>
        <end position="575"/>
    </location>
</feature>
<protein>
    <recommendedName>
        <fullName evidence="4">Alkaline phosphatase</fullName>
        <ecNumber evidence="4">3.1.3.1</ecNumber>
    </recommendedName>
</protein>
<reference evidence="6 7" key="1">
    <citation type="submission" date="2023-02" db="EMBL/GenBank/DDBJ databases">
        <title>Genome sequence of Novosphingobium humi KACC 19094.</title>
        <authorList>
            <person name="Kim S."/>
            <person name="Heo J."/>
            <person name="Kwon S.-W."/>
        </authorList>
    </citation>
    <scope>NUCLEOTIDE SEQUENCE [LARGE SCALE GENOMIC DNA]</scope>
    <source>
        <strain evidence="6 7">KACC 19094</strain>
    </source>
</reference>
<comment type="catalytic activity">
    <reaction evidence="4">
        <text>a phosphate monoester + H2O = an alcohol + phosphate</text>
        <dbReference type="Rhea" id="RHEA:15017"/>
        <dbReference type="ChEBI" id="CHEBI:15377"/>
        <dbReference type="ChEBI" id="CHEBI:30879"/>
        <dbReference type="ChEBI" id="CHEBI:43474"/>
        <dbReference type="ChEBI" id="CHEBI:67140"/>
        <dbReference type="EC" id="3.1.3.1"/>
    </reaction>
</comment>
<evidence type="ECO:0000256" key="5">
    <source>
        <dbReference type="SAM" id="SignalP"/>
    </source>
</evidence>
<evidence type="ECO:0000313" key="6">
    <source>
        <dbReference type="EMBL" id="WCT76866.1"/>
    </source>
</evidence>
<accession>A0ABY7TV22</accession>
<dbReference type="SUPFAM" id="SSF53649">
    <property type="entry name" value="Alkaline phosphatase-like"/>
    <property type="match status" value="1"/>
</dbReference>
<keyword evidence="1" id="KW-0597">Phosphoprotein</keyword>
<evidence type="ECO:0000256" key="1">
    <source>
        <dbReference type="ARBA" id="ARBA00022553"/>
    </source>
</evidence>
<proteinExistence type="predicted"/>
<dbReference type="InterPro" id="IPR017850">
    <property type="entry name" value="Alkaline_phosphatase_core_sf"/>
</dbReference>
<dbReference type="RefSeq" id="WP_273617267.1">
    <property type="nucleotide sequence ID" value="NZ_CP117417.1"/>
</dbReference>
<sequence length="575" mass="60605">MARSIAISYKSCLAALALSLAAAPAIAKETPAAAPAAADAALPAPKLIVAISVDQFSADLFAEYREHYTGGLARLLKGAVFPAGFQSHAATETCPGHSTLMTGVHPARTGIIANTWIDLSAGRAEKKVYCIEDESKPESSTARPFVSSVHLKVPTLGEWAKKQWPASRNVAVSTKDRAVVMMGGHQIDAAFWYDRGAYTSFVGAPLPPEVLKLNDGLKALLAKGAPAMAVPAWCAARDRAINAGAVTVGTGRFVLDPKGKVKPADQLRVSPRADAATLDLAASLLTSMKLGKGTAPDILSVSLSANDYVGHAYGTEGLEMCIQQHELDQKLGAFFAKLDASGVDYAVVLSADHGGIDLPERLREQGVPEAARGDAALSGEVLGRAIAAELGITKPLPSCNPGPDVAGNVVCSDGVGGDYWISPQLTPEERAKVSEKLVAKLKAHPQVEAVYTADEIAATPYPHGHPQDWSLIQRARASFDPTRSGQVYAALKRAIIAMPKAGPGYVTTHGSVWDYDRRVPMIFWRKGMKGMEQPQPVETVDIAPTLAALIGLKVPEGTFDGRCLDVDGGPADTCR</sequence>
<name>A0ABY7TV22_9SPHN</name>
<evidence type="ECO:0000256" key="4">
    <source>
        <dbReference type="PIRNR" id="PIRNR031924"/>
    </source>
</evidence>
<dbReference type="EMBL" id="CP117417">
    <property type="protein sequence ID" value="WCT76866.1"/>
    <property type="molecule type" value="Genomic_DNA"/>
</dbReference>
<keyword evidence="4" id="KW-0862">Zinc</keyword>
<comment type="function">
    <text evidence="4">Alkaline phosphatase with broad substrate specificity.</text>
</comment>
<comment type="cofactor">
    <cofactor evidence="4">
        <name>Zn(2+)</name>
        <dbReference type="ChEBI" id="CHEBI:29105"/>
    </cofactor>
    <text evidence="4">Binds 2 Zn(2+) ions.</text>
</comment>
<keyword evidence="3 5" id="KW-0732">Signal</keyword>
<dbReference type="InterPro" id="IPR026263">
    <property type="entry name" value="Alkaline_phosphatase_prok"/>
</dbReference>
<dbReference type="PIRSF" id="PIRSF031924">
    <property type="entry name" value="Pi-irrepressible_AP"/>
    <property type="match status" value="1"/>
</dbReference>
<organism evidence="6 7">
    <name type="scientific">Novosphingobium humi</name>
    <dbReference type="NCBI Taxonomy" id="2282397"/>
    <lineage>
        <taxon>Bacteria</taxon>
        <taxon>Pseudomonadati</taxon>
        <taxon>Pseudomonadota</taxon>
        <taxon>Alphaproteobacteria</taxon>
        <taxon>Sphingomonadales</taxon>
        <taxon>Sphingomonadaceae</taxon>
        <taxon>Novosphingobium</taxon>
    </lineage>
</organism>
<dbReference type="Gene3D" id="3.40.720.10">
    <property type="entry name" value="Alkaline Phosphatase, subunit A"/>
    <property type="match status" value="1"/>
</dbReference>
<dbReference type="Pfam" id="PF01663">
    <property type="entry name" value="Phosphodiest"/>
    <property type="match status" value="1"/>
</dbReference>